<name>A0AAP0IAL4_9MAGN</name>
<keyword evidence="2" id="KW-1185">Reference proteome</keyword>
<accession>A0AAP0IAL4</accession>
<protein>
    <submittedName>
        <fullName evidence="1">Uncharacterized protein</fullName>
    </submittedName>
</protein>
<proteinExistence type="predicted"/>
<dbReference type="AlphaFoldDB" id="A0AAP0IAL4"/>
<sequence>MAMMNRGDQVTGLSEFMMKKKGSGNDLRIEGDKLVSESGLIETRFQSCLYIV</sequence>
<reference evidence="1 2" key="1">
    <citation type="submission" date="2024-01" db="EMBL/GenBank/DDBJ databases">
        <title>Genome assemblies of Stephania.</title>
        <authorList>
            <person name="Yang L."/>
        </authorList>
    </citation>
    <scope>NUCLEOTIDE SEQUENCE [LARGE SCALE GENOMIC DNA]</scope>
    <source>
        <strain evidence="1">JXDWG</strain>
        <tissue evidence="1">Leaf</tissue>
    </source>
</reference>
<dbReference type="Proteomes" id="UP001419268">
    <property type="component" value="Unassembled WGS sequence"/>
</dbReference>
<evidence type="ECO:0000313" key="1">
    <source>
        <dbReference type="EMBL" id="KAK9111824.1"/>
    </source>
</evidence>
<dbReference type="EMBL" id="JBBNAG010000008">
    <property type="protein sequence ID" value="KAK9111824.1"/>
    <property type="molecule type" value="Genomic_DNA"/>
</dbReference>
<organism evidence="1 2">
    <name type="scientific">Stephania cephalantha</name>
    <dbReference type="NCBI Taxonomy" id="152367"/>
    <lineage>
        <taxon>Eukaryota</taxon>
        <taxon>Viridiplantae</taxon>
        <taxon>Streptophyta</taxon>
        <taxon>Embryophyta</taxon>
        <taxon>Tracheophyta</taxon>
        <taxon>Spermatophyta</taxon>
        <taxon>Magnoliopsida</taxon>
        <taxon>Ranunculales</taxon>
        <taxon>Menispermaceae</taxon>
        <taxon>Menispermoideae</taxon>
        <taxon>Cissampelideae</taxon>
        <taxon>Stephania</taxon>
    </lineage>
</organism>
<comment type="caution">
    <text evidence="1">The sequence shown here is derived from an EMBL/GenBank/DDBJ whole genome shotgun (WGS) entry which is preliminary data.</text>
</comment>
<gene>
    <name evidence="1" type="ORF">Scep_019343</name>
</gene>
<evidence type="ECO:0000313" key="2">
    <source>
        <dbReference type="Proteomes" id="UP001419268"/>
    </source>
</evidence>